<evidence type="ECO:0000313" key="2">
    <source>
        <dbReference type="Proteomes" id="UP000000768"/>
    </source>
</evidence>
<keyword evidence="2" id="KW-1185">Reference proteome</keyword>
<name>A0A1W0W531_SORBI</name>
<protein>
    <submittedName>
        <fullName evidence="1">Uncharacterized protein</fullName>
    </submittedName>
</protein>
<dbReference type="InParanoid" id="A0A1W0W531"/>
<evidence type="ECO:0000313" key="1">
    <source>
        <dbReference type="EMBL" id="OQU89435.1"/>
    </source>
</evidence>
<dbReference type="Proteomes" id="UP000000768">
    <property type="component" value="Chromosome 2"/>
</dbReference>
<dbReference type="AlphaFoldDB" id="A0A1W0W531"/>
<dbReference type="Gramene" id="OQU89435">
    <property type="protein sequence ID" value="OQU89435"/>
    <property type="gene ID" value="SORBI_3002G188350"/>
</dbReference>
<proteinExistence type="predicted"/>
<accession>A0A1W0W531</accession>
<reference evidence="1 2" key="1">
    <citation type="journal article" date="2009" name="Nature">
        <title>The Sorghum bicolor genome and the diversification of grasses.</title>
        <authorList>
            <person name="Paterson A.H."/>
            <person name="Bowers J.E."/>
            <person name="Bruggmann R."/>
            <person name="Dubchak I."/>
            <person name="Grimwood J."/>
            <person name="Gundlach H."/>
            <person name="Haberer G."/>
            <person name="Hellsten U."/>
            <person name="Mitros T."/>
            <person name="Poliakov A."/>
            <person name="Schmutz J."/>
            <person name="Spannagl M."/>
            <person name="Tang H."/>
            <person name="Wang X."/>
            <person name="Wicker T."/>
            <person name="Bharti A.K."/>
            <person name="Chapman J."/>
            <person name="Feltus F.A."/>
            <person name="Gowik U."/>
            <person name="Grigoriev I.V."/>
            <person name="Lyons E."/>
            <person name="Maher C.A."/>
            <person name="Martis M."/>
            <person name="Narechania A."/>
            <person name="Otillar R.P."/>
            <person name="Penning B.W."/>
            <person name="Salamov A.A."/>
            <person name="Wang Y."/>
            <person name="Zhang L."/>
            <person name="Carpita N.C."/>
            <person name="Freeling M."/>
            <person name="Gingle A.R."/>
            <person name="Hash C.T."/>
            <person name="Keller B."/>
            <person name="Klein P."/>
            <person name="Kresovich S."/>
            <person name="McCann M.C."/>
            <person name="Ming R."/>
            <person name="Peterson D.G."/>
            <person name="Mehboob-ur-Rahman"/>
            <person name="Ware D."/>
            <person name="Westhoff P."/>
            <person name="Mayer K.F."/>
            <person name="Messing J."/>
            <person name="Rokhsar D.S."/>
        </authorList>
    </citation>
    <scope>NUCLEOTIDE SEQUENCE [LARGE SCALE GENOMIC DNA]</scope>
    <source>
        <strain evidence="2">cv. BTx623</strain>
    </source>
</reference>
<dbReference type="EMBL" id="CM000761">
    <property type="protein sequence ID" value="OQU89435.1"/>
    <property type="molecule type" value="Genomic_DNA"/>
</dbReference>
<reference evidence="2" key="2">
    <citation type="journal article" date="2018" name="Plant J.">
        <title>The Sorghum bicolor reference genome: improved assembly, gene annotations, a transcriptome atlas, and signatures of genome organization.</title>
        <authorList>
            <person name="McCormick R.F."/>
            <person name="Truong S.K."/>
            <person name="Sreedasyam A."/>
            <person name="Jenkins J."/>
            <person name="Shu S."/>
            <person name="Sims D."/>
            <person name="Kennedy M."/>
            <person name="Amirebrahimi M."/>
            <person name="Weers B.D."/>
            <person name="McKinley B."/>
            <person name="Mattison A."/>
            <person name="Morishige D.T."/>
            <person name="Grimwood J."/>
            <person name="Schmutz J."/>
            <person name="Mullet J.E."/>
        </authorList>
    </citation>
    <scope>NUCLEOTIDE SEQUENCE [LARGE SCALE GENOMIC DNA]</scope>
    <source>
        <strain evidence="2">cv. BTx623</strain>
    </source>
</reference>
<sequence length="158" mass="16926">MGAEIGNQQYLEHRRAAAAAVCESPLLIRRPPPSSRHRPRHGLRRLIPCFVSLARPRLATPAGGAPLAGTPAVPRGCCKASGWWAVPGTRSWTGCWTPCALSPRTPSSCRTSTSCSAPAASSIFQIWDLVEEWRYTVSAGDSYDAELVSSLPSGETSH</sequence>
<gene>
    <name evidence="1" type="ORF">SORBI_3002G188350</name>
</gene>
<organism evidence="1 2">
    <name type="scientific">Sorghum bicolor</name>
    <name type="common">Sorghum</name>
    <name type="synonym">Sorghum vulgare</name>
    <dbReference type="NCBI Taxonomy" id="4558"/>
    <lineage>
        <taxon>Eukaryota</taxon>
        <taxon>Viridiplantae</taxon>
        <taxon>Streptophyta</taxon>
        <taxon>Embryophyta</taxon>
        <taxon>Tracheophyta</taxon>
        <taxon>Spermatophyta</taxon>
        <taxon>Magnoliopsida</taxon>
        <taxon>Liliopsida</taxon>
        <taxon>Poales</taxon>
        <taxon>Poaceae</taxon>
        <taxon>PACMAD clade</taxon>
        <taxon>Panicoideae</taxon>
        <taxon>Andropogonodae</taxon>
        <taxon>Andropogoneae</taxon>
        <taxon>Sorghinae</taxon>
        <taxon>Sorghum</taxon>
    </lineage>
</organism>